<evidence type="ECO:0000313" key="2">
    <source>
        <dbReference type="Proteomes" id="UP000708208"/>
    </source>
</evidence>
<dbReference type="GO" id="GO:0005840">
    <property type="term" value="C:ribosome"/>
    <property type="evidence" value="ECO:0007669"/>
    <property type="project" value="InterPro"/>
</dbReference>
<dbReference type="PANTHER" id="PTHR10986">
    <property type="entry name" value="39S RIBOSOMAL PROTEIN L20"/>
    <property type="match status" value="1"/>
</dbReference>
<dbReference type="GO" id="GO:0003735">
    <property type="term" value="F:structural constituent of ribosome"/>
    <property type="evidence" value="ECO:0007669"/>
    <property type="project" value="InterPro"/>
</dbReference>
<comment type="caution">
    <text evidence="1">The sequence shown here is derived from an EMBL/GenBank/DDBJ whole genome shotgun (WGS) entry which is preliminary data.</text>
</comment>
<accession>A0A8J2LRY9</accession>
<dbReference type="Pfam" id="PF00453">
    <property type="entry name" value="Ribosomal_L20"/>
    <property type="match status" value="1"/>
</dbReference>
<keyword evidence="2" id="KW-1185">Reference proteome</keyword>
<dbReference type="GO" id="GO:0019843">
    <property type="term" value="F:rRNA binding"/>
    <property type="evidence" value="ECO:0007669"/>
    <property type="project" value="InterPro"/>
</dbReference>
<sequence length="139" mass="15600">DILQNIKTLILHDGEFDSLPVGELNPVTADAATSRKSSNRQILEEKNCLEDIHTKEVWENRLTAGCQELGYIPKGSDFLEALARTEIYLDRKSLSNLAIWEPRTFKCLNMVAATKAKQEGLNKFELGPPPQGIYTRGKL</sequence>
<reference evidence="1" key="1">
    <citation type="submission" date="2021-06" db="EMBL/GenBank/DDBJ databases">
        <authorList>
            <person name="Hodson N. C."/>
            <person name="Mongue J. A."/>
            <person name="Jaron S. K."/>
        </authorList>
    </citation>
    <scope>NUCLEOTIDE SEQUENCE</scope>
</reference>
<organism evidence="1 2">
    <name type="scientific">Allacma fusca</name>
    <dbReference type="NCBI Taxonomy" id="39272"/>
    <lineage>
        <taxon>Eukaryota</taxon>
        <taxon>Metazoa</taxon>
        <taxon>Ecdysozoa</taxon>
        <taxon>Arthropoda</taxon>
        <taxon>Hexapoda</taxon>
        <taxon>Collembola</taxon>
        <taxon>Symphypleona</taxon>
        <taxon>Sminthuridae</taxon>
        <taxon>Allacma</taxon>
    </lineage>
</organism>
<protein>
    <submittedName>
        <fullName evidence="1">Uncharacterized protein</fullName>
    </submittedName>
</protein>
<dbReference type="GO" id="GO:0006412">
    <property type="term" value="P:translation"/>
    <property type="evidence" value="ECO:0007669"/>
    <property type="project" value="InterPro"/>
</dbReference>
<name>A0A8J2LRY9_9HEXA</name>
<dbReference type="AlphaFoldDB" id="A0A8J2LRY9"/>
<feature type="non-terminal residue" evidence="1">
    <location>
        <position position="139"/>
    </location>
</feature>
<dbReference type="EMBL" id="CAJVCH010571227">
    <property type="protein sequence ID" value="CAG7836978.1"/>
    <property type="molecule type" value="Genomic_DNA"/>
</dbReference>
<proteinExistence type="predicted"/>
<evidence type="ECO:0000313" key="1">
    <source>
        <dbReference type="EMBL" id="CAG7836978.1"/>
    </source>
</evidence>
<dbReference type="OrthoDB" id="10251781at2759"/>
<dbReference type="InterPro" id="IPR005813">
    <property type="entry name" value="Ribosomal_bL20"/>
</dbReference>
<dbReference type="Proteomes" id="UP000708208">
    <property type="component" value="Unassembled WGS sequence"/>
</dbReference>
<gene>
    <name evidence="1" type="ORF">AFUS01_LOCUS46161</name>
</gene>